<name>A0ACC6Q7R2_9ACTN</name>
<evidence type="ECO:0000313" key="2">
    <source>
        <dbReference type="Proteomes" id="UP001377168"/>
    </source>
</evidence>
<comment type="caution">
    <text evidence="1">The sequence shown here is derived from an EMBL/GenBank/DDBJ whole genome shotgun (WGS) entry which is preliminary data.</text>
</comment>
<dbReference type="Proteomes" id="UP001377168">
    <property type="component" value="Unassembled WGS sequence"/>
</dbReference>
<dbReference type="EMBL" id="JBBKAJ010000022">
    <property type="protein sequence ID" value="MEJ8639800.1"/>
    <property type="molecule type" value="Genomic_DNA"/>
</dbReference>
<proteinExistence type="predicted"/>
<accession>A0ACC6Q7R2</accession>
<organism evidence="1 2">
    <name type="scientific">Streptomyces achmelvichensis</name>
    <dbReference type="NCBI Taxonomy" id="3134111"/>
    <lineage>
        <taxon>Bacteria</taxon>
        <taxon>Bacillati</taxon>
        <taxon>Actinomycetota</taxon>
        <taxon>Actinomycetes</taxon>
        <taxon>Kitasatosporales</taxon>
        <taxon>Streptomycetaceae</taxon>
        <taxon>Streptomyces</taxon>
    </lineage>
</organism>
<evidence type="ECO:0000313" key="1">
    <source>
        <dbReference type="EMBL" id="MEJ8639800.1"/>
    </source>
</evidence>
<sequence>MLDVIASMRKTRTPLPDAEITRRAGVNPQYLQRHRDLKAEAEVVRAHLADNRPRAAAAAAARKEAALEVESRMLLEQNQALRRDLETVRSELRTIRTRDLAAAARGDLDALPHRDAALEELRKERDQALAVGRRAEADLVALRSVVQRLMAENTRLLGGQTDAPGG</sequence>
<keyword evidence="2" id="KW-1185">Reference proteome</keyword>
<gene>
    <name evidence="1" type="ORF">WKI67_41410</name>
</gene>
<reference evidence="1" key="1">
    <citation type="submission" date="2024-03" db="EMBL/GenBank/DDBJ databases">
        <title>Novel Streptomyces species of biotechnological and ecological value are a feature of Machair soil.</title>
        <authorList>
            <person name="Prole J.R."/>
            <person name="Goodfellow M."/>
            <person name="Allenby N."/>
            <person name="Ward A.C."/>
        </authorList>
    </citation>
    <scope>NUCLEOTIDE SEQUENCE</scope>
    <source>
        <strain evidence="1">MS2.AVA.5</strain>
    </source>
</reference>
<protein>
    <submittedName>
        <fullName evidence="1">Uncharacterized protein</fullName>
    </submittedName>
</protein>